<dbReference type="Proteomes" id="UP000076503">
    <property type="component" value="Unassembled WGS sequence"/>
</dbReference>
<dbReference type="RefSeq" id="WP_063360497.1">
    <property type="nucleotide sequence ID" value="NZ_AUXZ01000057.1"/>
</dbReference>
<reference evidence="2 3" key="1">
    <citation type="submission" date="2013-07" db="EMBL/GenBank/DDBJ databases">
        <title>Comparative Genomic and Metabolomic Analysis of Twelve Strains of Pseudoalteromonas luteoviolacea.</title>
        <authorList>
            <person name="Vynne N.G."/>
            <person name="Mansson M."/>
            <person name="Gram L."/>
        </authorList>
    </citation>
    <scope>NUCLEOTIDE SEQUENCE [LARGE SCALE GENOMIC DNA]</scope>
    <source>
        <strain evidence="2 3">H33</strain>
    </source>
</reference>
<proteinExistence type="predicted"/>
<accession>A0A161Y9P3</accession>
<dbReference type="Pfam" id="PF01135">
    <property type="entry name" value="PCMT"/>
    <property type="match status" value="1"/>
</dbReference>
<name>A0A161Y9P3_9GAMM</name>
<dbReference type="AlphaFoldDB" id="A0A161Y9P3"/>
<feature type="chain" id="PRO_5007830104" description="Methyltransferase type 11 domain-containing protein" evidence="1">
    <location>
        <begin position="28"/>
        <end position="247"/>
    </location>
</feature>
<dbReference type="SUPFAM" id="SSF53335">
    <property type="entry name" value="S-adenosyl-L-methionine-dependent methyltransferases"/>
    <property type="match status" value="1"/>
</dbReference>
<keyword evidence="1" id="KW-0732">Signal</keyword>
<protein>
    <recommendedName>
        <fullName evidence="4">Methyltransferase type 11 domain-containing protein</fullName>
    </recommendedName>
</protein>
<evidence type="ECO:0000313" key="2">
    <source>
        <dbReference type="EMBL" id="KZN53014.1"/>
    </source>
</evidence>
<dbReference type="Gene3D" id="3.40.50.150">
    <property type="entry name" value="Vaccinia Virus protein VP39"/>
    <property type="match status" value="1"/>
</dbReference>
<dbReference type="OrthoDB" id="9801692at2"/>
<dbReference type="InterPro" id="IPR029063">
    <property type="entry name" value="SAM-dependent_MTases_sf"/>
</dbReference>
<comment type="caution">
    <text evidence="2">The sequence shown here is derived from an EMBL/GenBank/DDBJ whole genome shotgun (WGS) entry which is preliminary data.</text>
</comment>
<feature type="signal peptide" evidence="1">
    <location>
        <begin position="1"/>
        <end position="27"/>
    </location>
</feature>
<dbReference type="CDD" id="cd02440">
    <property type="entry name" value="AdoMet_MTases"/>
    <property type="match status" value="1"/>
</dbReference>
<dbReference type="EMBL" id="AUXZ01000057">
    <property type="protein sequence ID" value="KZN53014.1"/>
    <property type="molecule type" value="Genomic_DNA"/>
</dbReference>
<evidence type="ECO:0008006" key="4">
    <source>
        <dbReference type="Google" id="ProtNLM"/>
    </source>
</evidence>
<sequence length="247" mass="27976">MKISKVKLFNIISLIMLGFSLSFQINASNVYEGVVNNPERLKSDFAYDEKRKPIDILPFTQIKAGDKVLELGAGGGYTTELLSFLVGKSGKVYAHFLYKKERLENNRLPNVISLREHSLNEHGKVLTENKIQSDKLDAIIIFFVLHDMYLNNEMSDELLTNLKAALKPGGSVIILDNAAKPDSGLANIGDLHRIGENFVKAEMEKAGFVFDGETKVLRNKQDDHTKPWGHFEGLQDRFAYRFKKRKM</sequence>
<evidence type="ECO:0000313" key="3">
    <source>
        <dbReference type="Proteomes" id="UP000076503"/>
    </source>
</evidence>
<gene>
    <name evidence="2" type="ORF">N476_09520</name>
</gene>
<dbReference type="PATRIC" id="fig|1365251.3.peg.830"/>
<evidence type="ECO:0000256" key="1">
    <source>
        <dbReference type="SAM" id="SignalP"/>
    </source>
</evidence>
<organism evidence="2 3">
    <name type="scientific">Pseudoalteromonas luteoviolacea H33</name>
    <dbReference type="NCBI Taxonomy" id="1365251"/>
    <lineage>
        <taxon>Bacteria</taxon>
        <taxon>Pseudomonadati</taxon>
        <taxon>Pseudomonadota</taxon>
        <taxon>Gammaproteobacteria</taxon>
        <taxon>Alteromonadales</taxon>
        <taxon>Pseudoalteromonadaceae</taxon>
        <taxon>Pseudoalteromonas</taxon>
    </lineage>
</organism>